<accession>A0A1D2A088</accession>
<gene>
    <name evidence="1" type="ORF">g.83</name>
</gene>
<sequence>HRIPYIELYSTGSSPMSSPDGPGWLDKLAETRAGRHAAGALQSVRGADGRQHVRLQLAPFHISSSRAVVTFLLQEFAARGSGSSLLARSVSICLEDDCARDPSSGLAITFHNPGPLNLTHDQLRRLATRFEAYLDYQSKAGKAALNSCMRRHCSTFQRQLMAVEQPPFTQGRGEHGCLP</sequence>
<proteinExistence type="predicted"/>
<name>A0A1D2A088_AUXPR</name>
<protein>
    <submittedName>
        <fullName evidence="1">Uncharacterized protein</fullName>
    </submittedName>
</protein>
<dbReference type="EMBL" id="GDKF01006279">
    <property type="protein sequence ID" value="JAT72343.1"/>
    <property type="molecule type" value="Transcribed_RNA"/>
</dbReference>
<organism evidence="1">
    <name type="scientific">Auxenochlorella protothecoides</name>
    <name type="common">Green microalga</name>
    <name type="synonym">Chlorella protothecoides</name>
    <dbReference type="NCBI Taxonomy" id="3075"/>
    <lineage>
        <taxon>Eukaryota</taxon>
        <taxon>Viridiplantae</taxon>
        <taxon>Chlorophyta</taxon>
        <taxon>core chlorophytes</taxon>
        <taxon>Trebouxiophyceae</taxon>
        <taxon>Chlorellales</taxon>
        <taxon>Chlorellaceae</taxon>
        <taxon>Auxenochlorella</taxon>
    </lineage>
</organism>
<evidence type="ECO:0000313" key="1">
    <source>
        <dbReference type="EMBL" id="JAT72343.1"/>
    </source>
</evidence>
<reference evidence="1" key="1">
    <citation type="submission" date="2015-08" db="EMBL/GenBank/DDBJ databases">
        <authorList>
            <person name="Babu N.S."/>
            <person name="Beckwith C.J."/>
            <person name="Beseler K.G."/>
            <person name="Brison A."/>
            <person name="Carone J.V."/>
            <person name="Caskin T.P."/>
            <person name="Diamond M."/>
            <person name="Durham M.E."/>
            <person name="Foxe J.M."/>
            <person name="Go M."/>
            <person name="Henderson B.A."/>
            <person name="Jones I.B."/>
            <person name="McGettigan J.A."/>
            <person name="Micheletti S.J."/>
            <person name="Nasrallah M.E."/>
            <person name="Ortiz D."/>
            <person name="Piller C.R."/>
            <person name="Privatt S.R."/>
            <person name="Schneider S.L."/>
            <person name="Sharp S."/>
            <person name="Smith T.C."/>
            <person name="Stanton J.D."/>
            <person name="Ullery H.E."/>
            <person name="Wilson R.J."/>
            <person name="Serrano M.G."/>
            <person name="Buck G."/>
            <person name="Lee V."/>
            <person name="Wang Y."/>
            <person name="Carvalho R."/>
            <person name="Voegtly L."/>
            <person name="Shi R."/>
            <person name="Duckworth R."/>
            <person name="Johnson A."/>
            <person name="Loviza R."/>
            <person name="Walstead R."/>
            <person name="Shah Z."/>
            <person name="Kiflezghi M."/>
            <person name="Wade K."/>
            <person name="Ball S.L."/>
            <person name="Bradley K.W."/>
            <person name="Asai D.J."/>
            <person name="Bowman C.A."/>
            <person name="Russell D.A."/>
            <person name="Pope W.H."/>
            <person name="Jacobs-Sera D."/>
            <person name="Hendrix R.W."/>
            <person name="Hatfull G.F."/>
        </authorList>
    </citation>
    <scope>NUCLEOTIDE SEQUENCE</scope>
</reference>
<dbReference type="AlphaFoldDB" id="A0A1D2A088"/>
<feature type="non-terminal residue" evidence="1">
    <location>
        <position position="1"/>
    </location>
</feature>